<gene>
    <name evidence="1" type="ORF">LSALG_LOCUS22962</name>
</gene>
<evidence type="ECO:0000313" key="2">
    <source>
        <dbReference type="Proteomes" id="UP001177003"/>
    </source>
</evidence>
<name>A0AA36E5W1_LACSI</name>
<evidence type="ECO:0000313" key="1">
    <source>
        <dbReference type="EMBL" id="CAI9283362.1"/>
    </source>
</evidence>
<sequence length="122" mass="14364">MWIIEDDGAKRKSVECIHFKTILKADTDRNEASNMNKHWRNCKLNPDNKEKHDKKQVKLNFKKEPNGETSIQTWKHDDARIKRALLGLFTVSELSFKWLIESSTSQNESIFQPERFGLTFRA</sequence>
<reference evidence="1" key="1">
    <citation type="submission" date="2023-04" db="EMBL/GenBank/DDBJ databases">
        <authorList>
            <person name="Vijverberg K."/>
            <person name="Xiong W."/>
            <person name="Schranz E."/>
        </authorList>
    </citation>
    <scope>NUCLEOTIDE SEQUENCE</scope>
</reference>
<dbReference type="AlphaFoldDB" id="A0AA36E5W1"/>
<keyword evidence="2" id="KW-1185">Reference proteome</keyword>
<organism evidence="1 2">
    <name type="scientific">Lactuca saligna</name>
    <name type="common">Willowleaf lettuce</name>
    <dbReference type="NCBI Taxonomy" id="75948"/>
    <lineage>
        <taxon>Eukaryota</taxon>
        <taxon>Viridiplantae</taxon>
        <taxon>Streptophyta</taxon>
        <taxon>Embryophyta</taxon>
        <taxon>Tracheophyta</taxon>
        <taxon>Spermatophyta</taxon>
        <taxon>Magnoliopsida</taxon>
        <taxon>eudicotyledons</taxon>
        <taxon>Gunneridae</taxon>
        <taxon>Pentapetalae</taxon>
        <taxon>asterids</taxon>
        <taxon>campanulids</taxon>
        <taxon>Asterales</taxon>
        <taxon>Asteraceae</taxon>
        <taxon>Cichorioideae</taxon>
        <taxon>Cichorieae</taxon>
        <taxon>Lactucinae</taxon>
        <taxon>Lactuca</taxon>
    </lineage>
</organism>
<accession>A0AA36E5W1</accession>
<dbReference type="EMBL" id="OX465080">
    <property type="protein sequence ID" value="CAI9283362.1"/>
    <property type="molecule type" value="Genomic_DNA"/>
</dbReference>
<proteinExistence type="predicted"/>
<protein>
    <submittedName>
        <fullName evidence="1">Uncharacterized protein</fullName>
    </submittedName>
</protein>
<dbReference type="Proteomes" id="UP001177003">
    <property type="component" value="Chromosome 4"/>
</dbReference>